<evidence type="ECO:0000313" key="1">
    <source>
        <dbReference type="EMBL" id="QDZ90714.1"/>
    </source>
</evidence>
<dbReference type="InterPro" id="IPR013399">
    <property type="entry name" value="CRISPR-assoc_prot_Csy3"/>
</dbReference>
<dbReference type="CDD" id="cd09737">
    <property type="entry name" value="Csy3_I-F"/>
    <property type="match status" value="1"/>
</dbReference>
<organism evidence="1 2">
    <name type="scientific">Shewanella decolorationis</name>
    <dbReference type="NCBI Taxonomy" id="256839"/>
    <lineage>
        <taxon>Bacteria</taxon>
        <taxon>Pseudomonadati</taxon>
        <taxon>Pseudomonadota</taxon>
        <taxon>Gammaproteobacteria</taxon>
        <taxon>Alteromonadales</taxon>
        <taxon>Shewanellaceae</taxon>
        <taxon>Shewanella</taxon>
    </lineage>
</organism>
<dbReference type="Proteomes" id="UP000321124">
    <property type="component" value="Chromosome"/>
</dbReference>
<dbReference type="EMBL" id="CP031775">
    <property type="protein sequence ID" value="QDZ90714.1"/>
    <property type="molecule type" value="Genomic_DNA"/>
</dbReference>
<evidence type="ECO:0000313" key="2">
    <source>
        <dbReference type="Proteomes" id="UP000321124"/>
    </source>
</evidence>
<sequence>MADVKLTTPSVLAFEAKLLPSDALMFAGNMNEATWLPILVGEKAVRGTISNRLKAATANDPAKLDAEVSKANLQTVDVAALPHDCDTLKLVFTLRILSGLHVPSTCNDPAYQTALGEIVKHYQIETEFKELAKRYAHNIANGRFLWRNRVGAEQVKVVVSVGEKQFSFDSYEFSLRDFDSGEKLNELAQIIQQGLIERHTLIKVEAYSQLGQGQAVFPSQELVMGGGKGDKSKFLYQLDGQAAMHSQKIGNALRTIDTWHPQADEIGAIAVEPYGSVTNRGAAYRQPKEKTDFYNLLDAWLLKGKAPSLEQQHYVMAMLIRGGVFGE</sequence>
<accession>A0A5B8QW63</accession>
<proteinExistence type="predicted"/>
<name>A0A5B8QW63_9GAMM</name>
<dbReference type="AlphaFoldDB" id="A0A5B8QW63"/>
<reference evidence="1 2" key="1">
    <citation type="journal article" date="2019" name="Ecotoxicol. Environ. Saf.">
        <title>Microbial characterization of heavy metal resistant bacterial strains isolated from an electroplating wastewater treatment plant.</title>
        <authorList>
            <person name="Cai X."/>
            <person name="Zheng X."/>
            <person name="Zhang D."/>
            <person name="Iqbal W."/>
            <person name="Liu C."/>
            <person name="Yang B."/>
            <person name="Zhao X."/>
            <person name="Lu X."/>
            <person name="Mao Y."/>
        </authorList>
    </citation>
    <scope>NUCLEOTIDE SEQUENCE [LARGE SCALE GENOMIC DNA]</scope>
    <source>
        <strain evidence="1 2">Ni1-3</strain>
    </source>
</reference>
<protein>
    <submittedName>
        <fullName evidence="1">Type I-F CRISPR-associated protein Csy3</fullName>
    </submittedName>
</protein>
<dbReference type="KEGG" id="sdeo:D0436_09680"/>
<dbReference type="RefSeq" id="WP_208662463.1">
    <property type="nucleotide sequence ID" value="NZ_CP031775.2"/>
</dbReference>
<gene>
    <name evidence="1" type="primary">csy3</name>
    <name evidence="1" type="ORF">D0436_09680</name>
</gene>
<dbReference type="NCBIfam" id="TIGR02566">
    <property type="entry name" value="cas_Csy3"/>
    <property type="match status" value="1"/>
</dbReference>
<dbReference type="Pfam" id="PF09615">
    <property type="entry name" value="Cas_Csy3"/>
    <property type="match status" value="1"/>
</dbReference>